<reference evidence="9" key="1">
    <citation type="journal article" date="2023" name="G3 (Bethesda)">
        <title>A reference genome for the long-term kleptoplast-retaining sea slug Elysia crispata morphotype clarki.</title>
        <authorList>
            <person name="Eastman K.E."/>
            <person name="Pendleton A.L."/>
            <person name="Shaikh M.A."/>
            <person name="Suttiyut T."/>
            <person name="Ogas R."/>
            <person name="Tomko P."/>
            <person name="Gavelis G."/>
            <person name="Widhalm J.R."/>
            <person name="Wisecaver J.H."/>
        </authorList>
    </citation>
    <scope>NUCLEOTIDE SEQUENCE</scope>
    <source>
        <strain evidence="9">ECLA1</strain>
    </source>
</reference>
<feature type="transmembrane region" description="Helical" evidence="7">
    <location>
        <begin position="720"/>
        <end position="742"/>
    </location>
</feature>
<comment type="similarity">
    <text evidence="2">Belongs to the ZIP transporter (TC 2.A.5) family.</text>
</comment>
<dbReference type="InterPro" id="IPR049406">
    <property type="entry name" value="ZIP4_12_EF-hand"/>
</dbReference>
<dbReference type="GO" id="GO:0140410">
    <property type="term" value="F:monoatomic cation:bicarbonate symporter activity"/>
    <property type="evidence" value="ECO:0007669"/>
    <property type="project" value="TreeGrafter"/>
</dbReference>
<evidence type="ECO:0000256" key="4">
    <source>
        <dbReference type="ARBA" id="ARBA00022989"/>
    </source>
</evidence>
<feature type="transmembrane region" description="Helical" evidence="7">
    <location>
        <begin position="967"/>
        <end position="985"/>
    </location>
</feature>
<feature type="compositionally biased region" description="Basic and acidic residues" evidence="6">
    <location>
        <begin position="584"/>
        <end position="602"/>
    </location>
</feature>
<feature type="region of interest" description="Disordered" evidence="6">
    <location>
        <begin position="99"/>
        <end position="477"/>
    </location>
</feature>
<evidence type="ECO:0000256" key="6">
    <source>
        <dbReference type="SAM" id="MobiDB-lite"/>
    </source>
</evidence>
<dbReference type="InterPro" id="IPR003689">
    <property type="entry name" value="ZIP"/>
</dbReference>
<evidence type="ECO:0000259" key="8">
    <source>
        <dbReference type="Pfam" id="PF21116"/>
    </source>
</evidence>
<feature type="region of interest" description="Disordered" evidence="6">
    <location>
        <begin position="578"/>
        <end position="627"/>
    </location>
</feature>
<dbReference type="GO" id="GO:0005385">
    <property type="term" value="F:zinc ion transmembrane transporter activity"/>
    <property type="evidence" value="ECO:0007669"/>
    <property type="project" value="TreeGrafter"/>
</dbReference>
<organism evidence="9 10">
    <name type="scientific">Elysia crispata</name>
    <name type="common">lettuce slug</name>
    <dbReference type="NCBI Taxonomy" id="231223"/>
    <lineage>
        <taxon>Eukaryota</taxon>
        <taxon>Metazoa</taxon>
        <taxon>Spiralia</taxon>
        <taxon>Lophotrochozoa</taxon>
        <taxon>Mollusca</taxon>
        <taxon>Gastropoda</taxon>
        <taxon>Heterobranchia</taxon>
        <taxon>Euthyneura</taxon>
        <taxon>Panpulmonata</taxon>
        <taxon>Sacoglossa</taxon>
        <taxon>Placobranchoidea</taxon>
        <taxon>Plakobranchidae</taxon>
        <taxon>Elysia</taxon>
    </lineage>
</organism>
<dbReference type="InterPro" id="IPR050799">
    <property type="entry name" value="ZIP_Transporter"/>
</dbReference>
<feature type="transmembrane region" description="Helical" evidence="7">
    <location>
        <begin position="776"/>
        <end position="794"/>
    </location>
</feature>
<feature type="transmembrane region" description="Helical" evidence="7">
    <location>
        <begin position="997"/>
        <end position="1016"/>
    </location>
</feature>
<keyword evidence="10" id="KW-1185">Reference proteome</keyword>
<dbReference type="Proteomes" id="UP001283361">
    <property type="component" value="Unassembled WGS sequence"/>
</dbReference>
<feature type="transmembrane region" description="Helical" evidence="7">
    <location>
        <begin position="938"/>
        <end position="961"/>
    </location>
</feature>
<feature type="non-terminal residue" evidence="9">
    <location>
        <position position="1023"/>
    </location>
</feature>
<feature type="transmembrane region" description="Helical" evidence="7">
    <location>
        <begin position="689"/>
        <end position="713"/>
    </location>
</feature>
<dbReference type="GO" id="GO:0030003">
    <property type="term" value="P:intracellular monoatomic cation homeostasis"/>
    <property type="evidence" value="ECO:0007669"/>
    <property type="project" value="TreeGrafter"/>
</dbReference>
<evidence type="ECO:0000256" key="2">
    <source>
        <dbReference type="ARBA" id="ARBA00006939"/>
    </source>
</evidence>
<feature type="domain" description="Zinc transporter ZIP4/12 EF-hand" evidence="8">
    <location>
        <begin position="546"/>
        <end position="665"/>
    </location>
</feature>
<proteinExistence type="inferred from homology"/>
<evidence type="ECO:0000256" key="1">
    <source>
        <dbReference type="ARBA" id="ARBA00004141"/>
    </source>
</evidence>
<protein>
    <recommendedName>
        <fullName evidence="8">Zinc transporter ZIP4/12 EF-hand domain-containing protein</fullName>
    </recommendedName>
</protein>
<sequence length="1023" mass="112587">CINVTALVSSTVGLAPDGAISEEQFEDVCVVLLDLITSMDDLHLCNKDVNTSSLSVKESRRKLLNRTLEVGDGDSFIATSGVRKLLGILEERIVHDNLDHSDHGDHDHDHSDHGDDDHDHADHGDHPHDGDHGHDHADHGNHTHDGDHDHDHAGHGHHTHDGDHADHGDHDHDHADHGNHTHDGDHDHDHADHGNHTHDGDHDHDHADHGNHTHDGDHDHDHADHGNHTHDGDHDHDHADHGNHTHDGDHDHDHGDHDHDHADHGNHTHDGDHDHDHADHGNHTHDGDHDHDHADHGNHTHDGDHDHDHDHGDHANHEDHDHEDHDHDHEDHDHHHTGHGDHDHDHADHGNHTHDGDHDHDHADHGNHTHDGDHDHDHADHGNHTHDGDHDHDHADHGNHTHEKEDHDHEHDDHGDHANHEDHDHEDHDHDHTGHGEHDHDHTGHGEHDHDHTDHGEHDHDHTGHGEHDHDHTDHGNVDLNEKVAALILNQNCLSLDSLKYYMGLGAADNFTVSSLPQLASVVTFMVYDGSEVEAQCRLVPYPEEFSAAIFSRYGKEGIIDVEGLKLLMTKMGIGKNVTSSDGEDGHDHSGHSDHSEDDHSGHDHRRKRRSLAGTVSTHRRRKRQASTLQACYSAEQLMAVYDSPDTVDQATFQQMCPSLISQSLFADCSPSPTPHADHSDSVSDAEKYGYGSLAVFIICLCSVFCAVFIPCVSAATYKALMSAFLGLAVGTLFADAVLHLIPAALGVHFHGGDDDHDHEHDHGSGKIIVEDHVRFGLAILGGLHAFYLLELLMSKFGGHSHDSDSDTEEFSELNVIKTGTENHGYVDDGNGVVITGHKSNGNEISPQDHYIVPDSSNSIIDKEGKKKKEGLSPLALMIVLGDAVHNFADGLAVGAAFSSSISNGISTSIAVFCHELPHELGDFAVLLQSGCSIRKAVCLNFVSALTAFIGLYVGILVATTDTTQKWIFAVTAGMFAYIALVDLLPKIVRTKSNYHIFLNNVGILFGYGIMFVIAICEEHIDV</sequence>
<keyword evidence="3 7" id="KW-0812">Transmembrane</keyword>
<evidence type="ECO:0000313" key="10">
    <source>
        <dbReference type="Proteomes" id="UP001283361"/>
    </source>
</evidence>
<dbReference type="Pfam" id="PF21116">
    <property type="entry name" value="EF-hand_Zip"/>
    <property type="match status" value="1"/>
</dbReference>
<evidence type="ECO:0000256" key="7">
    <source>
        <dbReference type="SAM" id="Phobius"/>
    </source>
</evidence>
<gene>
    <name evidence="9" type="ORF">RRG08_012634</name>
</gene>
<dbReference type="Pfam" id="PF02535">
    <property type="entry name" value="Zip"/>
    <property type="match status" value="1"/>
</dbReference>
<evidence type="ECO:0000256" key="3">
    <source>
        <dbReference type="ARBA" id="ARBA00022692"/>
    </source>
</evidence>
<name>A0AAE1D5R8_9GAST</name>
<dbReference type="PANTHER" id="PTHR12191">
    <property type="entry name" value="SOLUTE CARRIER FAMILY 39"/>
    <property type="match status" value="1"/>
</dbReference>
<accession>A0AAE1D5R8</accession>
<dbReference type="PANTHER" id="PTHR12191:SF21">
    <property type="entry name" value="ZINC TRANSPORTER ZIP4"/>
    <property type="match status" value="1"/>
</dbReference>
<dbReference type="EMBL" id="JAWDGP010005272">
    <property type="protein sequence ID" value="KAK3758384.1"/>
    <property type="molecule type" value="Genomic_DNA"/>
</dbReference>
<keyword evidence="4 7" id="KW-1133">Transmembrane helix</keyword>
<evidence type="ECO:0000256" key="5">
    <source>
        <dbReference type="ARBA" id="ARBA00023136"/>
    </source>
</evidence>
<comment type="caution">
    <text evidence="9">The sequence shown here is derived from an EMBL/GenBank/DDBJ whole genome shotgun (WGS) entry which is preliminary data.</text>
</comment>
<evidence type="ECO:0000313" key="9">
    <source>
        <dbReference type="EMBL" id="KAK3758384.1"/>
    </source>
</evidence>
<keyword evidence="5 7" id="KW-0472">Membrane</keyword>
<comment type="subcellular location">
    <subcellularLocation>
        <location evidence="1">Membrane</location>
        <topology evidence="1">Multi-pass membrane protein</topology>
    </subcellularLocation>
</comment>
<dbReference type="AlphaFoldDB" id="A0AAE1D5R8"/>
<dbReference type="GO" id="GO:0071578">
    <property type="term" value="P:zinc ion import across plasma membrane"/>
    <property type="evidence" value="ECO:0007669"/>
    <property type="project" value="TreeGrafter"/>
</dbReference>
<dbReference type="GO" id="GO:0005886">
    <property type="term" value="C:plasma membrane"/>
    <property type="evidence" value="ECO:0007669"/>
    <property type="project" value="TreeGrafter"/>
</dbReference>